<dbReference type="Proteomes" id="UP000054937">
    <property type="component" value="Unassembled WGS sequence"/>
</dbReference>
<organism evidence="4 5">
    <name type="scientific">Pseudocohnilembus persalinus</name>
    <name type="common">Ciliate</name>
    <dbReference type="NCBI Taxonomy" id="266149"/>
    <lineage>
        <taxon>Eukaryota</taxon>
        <taxon>Sar</taxon>
        <taxon>Alveolata</taxon>
        <taxon>Ciliophora</taxon>
        <taxon>Intramacronucleata</taxon>
        <taxon>Oligohymenophorea</taxon>
        <taxon>Scuticociliatia</taxon>
        <taxon>Philasterida</taxon>
        <taxon>Pseudocohnilembidae</taxon>
        <taxon>Pseudocohnilembus</taxon>
    </lineage>
</organism>
<proteinExistence type="predicted"/>
<comment type="caution">
    <text evidence="4">The sequence shown here is derived from an EMBL/GenBank/DDBJ whole genome shotgun (WGS) entry which is preliminary data.</text>
</comment>
<evidence type="ECO:0000256" key="1">
    <source>
        <dbReference type="PROSITE-ProRule" id="PRU00519"/>
    </source>
</evidence>
<dbReference type="Pfam" id="PF00647">
    <property type="entry name" value="EF1G"/>
    <property type="match status" value="1"/>
</dbReference>
<evidence type="ECO:0000256" key="2">
    <source>
        <dbReference type="SAM" id="Coils"/>
    </source>
</evidence>
<dbReference type="SUPFAM" id="SSF89942">
    <property type="entry name" value="eEF1-gamma domain"/>
    <property type="match status" value="1"/>
</dbReference>
<dbReference type="EMBL" id="LDAU01000226">
    <property type="protein sequence ID" value="KRW98880.1"/>
    <property type="molecule type" value="Genomic_DNA"/>
</dbReference>
<evidence type="ECO:0000259" key="3">
    <source>
        <dbReference type="PROSITE" id="PS50040"/>
    </source>
</evidence>
<name>A0A0V0Q9L8_PSEPJ</name>
<keyword evidence="2" id="KW-0175">Coiled coil</keyword>
<dbReference type="PANTHER" id="PTHR43986">
    <property type="entry name" value="ELONGATION FACTOR 1-GAMMA"/>
    <property type="match status" value="1"/>
</dbReference>
<gene>
    <name evidence="4" type="ORF">PPERSA_07378</name>
</gene>
<dbReference type="GO" id="GO:0005737">
    <property type="term" value="C:cytoplasm"/>
    <property type="evidence" value="ECO:0007669"/>
    <property type="project" value="TreeGrafter"/>
</dbReference>
<dbReference type="OrthoDB" id="249703at2759"/>
<protein>
    <submittedName>
        <fullName evidence="4">Translation elongation factor EF1B, gamma chain, conserved</fullName>
    </submittedName>
</protein>
<feature type="domain" description="EF-1-gamma C-terminal" evidence="3">
    <location>
        <begin position="206"/>
        <end position="372"/>
    </location>
</feature>
<dbReference type="Gene3D" id="3.30.70.1010">
    <property type="entry name" value="Translation elongation factor EF1B, gamma chain, conserved domain"/>
    <property type="match status" value="1"/>
</dbReference>
<keyword evidence="1" id="KW-0648">Protein biosynthesis</keyword>
<dbReference type="GO" id="GO:0003746">
    <property type="term" value="F:translation elongation factor activity"/>
    <property type="evidence" value="ECO:0007669"/>
    <property type="project" value="UniProtKB-UniRule"/>
</dbReference>
<feature type="coiled-coil region" evidence="2">
    <location>
        <begin position="152"/>
        <end position="183"/>
    </location>
</feature>
<accession>A0A0V0Q9L8</accession>
<dbReference type="PROSITE" id="PS50040">
    <property type="entry name" value="EF1G_C"/>
    <property type="match status" value="1"/>
</dbReference>
<dbReference type="SMART" id="SM01183">
    <property type="entry name" value="EF1G"/>
    <property type="match status" value="1"/>
</dbReference>
<evidence type="ECO:0000313" key="4">
    <source>
        <dbReference type="EMBL" id="KRW98880.1"/>
    </source>
</evidence>
<dbReference type="InParanoid" id="A0A0V0Q9L8"/>
<dbReference type="PANTHER" id="PTHR43986:SF1">
    <property type="entry name" value="ELONGATION FACTOR 1-GAMMA"/>
    <property type="match status" value="1"/>
</dbReference>
<keyword evidence="1 4" id="KW-0251">Elongation factor</keyword>
<dbReference type="GO" id="GO:0005634">
    <property type="term" value="C:nucleus"/>
    <property type="evidence" value="ECO:0007669"/>
    <property type="project" value="TreeGrafter"/>
</dbReference>
<keyword evidence="5" id="KW-1185">Reference proteome</keyword>
<reference evidence="4 5" key="1">
    <citation type="journal article" date="2015" name="Sci. Rep.">
        <title>Genome of the facultative scuticociliatosis pathogen Pseudocohnilembus persalinus provides insight into its virulence through horizontal gene transfer.</title>
        <authorList>
            <person name="Xiong J."/>
            <person name="Wang G."/>
            <person name="Cheng J."/>
            <person name="Tian M."/>
            <person name="Pan X."/>
            <person name="Warren A."/>
            <person name="Jiang C."/>
            <person name="Yuan D."/>
            <person name="Miao W."/>
        </authorList>
    </citation>
    <scope>NUCLEOTIDE SEQUENCE [LARGE SCALE GENOMIC DNA]</scope>
    <source>
        <strain evidence="4">36N120E</strain>
    </source>
</reference>
<dbReference type="InterPro" id="IPR036433">
    <property type="entry name" value="EF1B_G_C_sf"/>
</dbReference>
<dbReference type="AlphaFoldDB" id="A0A0V0Q9L8"/>
<sequence>MLQCDQCSIEQTSHEKKIDIQQLFQNPICKINNFPPLKTQNKNQEKEIKDCLQNFTQQKILEYQNYVMNQIDLFYERAEDSLINSLYQQKLQTIQQFQNLFVFSNIEEIYNIEPLKQNLKQFEQKQINQEQLYKYQQKLKKDFEDEINQKIVLEQKDIQQEINQQLKNLQQQLDEKVDIFSQKIEINKDFLSRLCNNKRQINSQISENLQNQFQQSNQTSPFNIYNFKNFIVNEKNKQKGVNEFWKQFDHKSYSIWHLKYNKIEGEGEILYQTSNLKDAFQQKCEIYKLNAFGTFGVYGEEGNYQIEGVWVWKGLEIPEQFKKLPEFEYYSWKKLDHNKQEDKNLLEEFWTNMEYDKSVVQGMVARDVQYYK</sequence>
<evidence type="ECO:0000313" key="5">
    <source>
        <dbReference type="Proteomes" id="UP000054937"/>
    </source>
</evidence>
<dbReference type="InterPro" id="IPR050802">
    <property type="entry name" value="EF-GSTs"/>
</dbReference>
<dbReference type="InterPro" id="IPR001662">
    <property type="entry name" value="EF1B_G_C"/>
</dbReference>